<dbReference type="InterPro" id="IPR039261">
    <property type="entry name" value="FNR_nucleotide-bd"/>
</dbReference>
<sequence>MYYAVTRDDDLVELPRLAALSRRLPTLNVETIVADPSSSHPRKGFVTDHITPDDLSLSDADVYLCGPPPMVEAVRNHMAKLGISPSNFYFEKFNPADASRTAEKVAR</sequence>
<name>A0ABS4SX67_9PROT</name>
<keyword evidence="3" id="KW-1185">Reference proteome</keyword>
<reference evidence="2 3" key="1">
    <citation type="submission" date="2021-03" db="EMBL/GenBank/DDBJ databases">
        <title>Genomic Encyclopedia of Type Strains, Phase III (KMG-III): the genomes of soil and plant-associated and newly described type strains.</title>
        <authorList>
            <person name="Whitman W."/>
        </authorList>
    </citation>
    <scope>NUCLEOTIDE SEQUENCE [LARGE SCALE GENOMIC DNA]</scope>
    <source>
        <strain evidence="2 3">IMMIB AFH-6</strain>
    </source>
</reference>
<dbReference type="PANTHER" id="PTHR47354:SF5">
    <property type="entry name" value="PROTEIN RFBI"/>
    <property type="match status" value="1"/>
</dbReference>
<dbReference type="PANTHER" id="PTHR47354">
    <property type="entry name" value="NADH OXIDOREDUCTASE HCR"/>
    <property type="match status" value="1"/>
</dbReference>
<comment type="caution">
    <text evidence="2">The sequence shown here is derived from an EMBL/GenBank/DDBJ whole genome shotgun (WGS) entry which is preliminary data.</text>
</comment>
<feature type="domain" description="Oxidoreductase FAD/NAD(P)-binding" evidence="1">
    <location>
        <begin position="1"/>
        <end position="75"/>
    </location>
</feature>
<dbReference type="Proteomes" id="UP000781958">
    <property type="component" value="Unassembled WGS sequence"/>
</dbReference>
<dbReference type="Pfam" id="PF00175">
    <property type="entry name" value="NAD_binding_1"/>
    <property type="match status" value="1"/>
</dbReference>
<gene>
    <name evidence="2" type="ORF">J2851_006960</name>
</gene>
<accession>A0ABS4SX67</accession>
<evidence type="ECO:0000259" key="1">
    <source>
        <dbReference type="Pfam" id="PF00175"/>
    </source>
</evidence>
<evidence type="ECO:0000313" key="2">
    <source>
        <dbReference type="EMBL" id="MBP2297141.1"/>
    </source>
</evidence>
<dbReference type="SUPFAM" id="SSF52343">
    <property type="entry name" value="Ferredoxin reductase-like, C-terminal NADP-linked domain"/>
    <property type="match status" value="1"/>
</dbReference>
<protein>
    <submittedName>
        <fullName evidence="2">NAD(P)H-flavin reductase</fullName>
    </submittedName>
</protein>
<dbReference type="EMBL" id="JAGINP010000042">
    <property type="protein sequence ID" value="MBP2297141.1"/>
    <property type="molecule type" value="Genomic_DNA"/>
</dbReference>
<dbReference type="InterPro" id="IPR050415">
    <property type="entry name" value="MRET"/>
</dbReference>
<evidence type="ECO:0000313" key="3">
    <source>
        <dbReference type="Proteomes" id="UP000781958"/>
    </source>
</evidence>
<proteinExistence type="predicted"/>
<dbReference type="Gene3D" id="3.40.50.80">
    <property type="entry name" value="Nucleotide-binding domain of ferredoxin-NADP reductase (FNR) module"/>
    <property type="match status" value="1"/>
</dbReference>
<organism evidence="2 3">
    <name type="scientific">Azospirillum rugosum</name>
    <dbReference type="NCBI Taxonomy" id="416170"/>
    <lineage>
        <taxon>Bacteria</taxon>
        <taxon>Pseudomonadati</taxon>
        <taxon>Pseudomonadota</taxon>
        <taxon>Alphaproteobacteria</taxon>
        <taxon>Rhodospirillales</taxon>
        <taxon>Azospirillaceae</taxon>
        <taxon>Azospirillum</taxon>
    </lineage>
</organism>
<dbReference type="InterPro" id="IPR001433">
    <property type="entry name" value="OxRdtase_FAD/NAD-bd"/>
</dbReference>